<dbReference type="eggNOG" id="COG3636">
    <property type="taxonomic scope" value="Bacteria"/>
</dbReference>
<sequence length="58" mass="6538">MKQTFFPFDAAEFLDNDEIITAYLIEASADDNPDVFIASLSDVAKARGITIKRQTRRT</sequence>
<reference evidence="2" key="6">
    <citation type="submission" date="2011-05" db="EMBL/GenBank/DDBJ databases">
        <title>Complete sequence of Collimonas fungivorans Ter331.</title>
        <authorList>
            <person name="Leveau J.H."/>
        </authorList>
    </citation>
    <scope>NUCLEOTIDE SEQUENCE [LARGE SCALE GENOMIC DNA]</scope>
    <source>
        <strain evidence="2">Ter331</strain>
    </source>
</reference>
<gene>
    <name evidence="1" type="ordered locus">CFU_1350</name>
</gene>
<dbReference type="EMBL" id="CP002745">
    <property type="protein sequence ID" value="AEK61182.1"/>
    <property type="molecule type" value="Genomic_DNA"/>
</dbReference>
<accession>G0AB57</accession>
<evidence type="ECO:0000313" key="2">
    <source>
        <dbReference type="Proteomes" id="UP000008392"/>
    </source>
</evidence>
<dbReference type="Pfam" id="PF21716">
    <property type="entry name" value="dnstrm_HI1420"/>
    <property type="match status" value="1"/>
</dbReference>
<name>G0AB57_COLFT</name>
<dbReference type="HOGENOM" id="CLU_2971621_0_0_4"/>
<keyword evidence="2" id="KW-1185">Reference proteome</keyword>
<proteinExistence type="predicted"/>
<dbReference type="RefSeq" id="WP_014005336.1">
    <property type="nucleotide sequence ID" value="NC_015856.1"/>
</dbReference>
<dbReference type="STRING" id="1005048.CFU_1350"/>
<dbReference type="KEGG" id="cfu:CFU_1350"/>
<reference evidence="1 2" key="2">
    <citation type="journal article" date="2006" name="J. Microbiol. Methods">
        <title>Genomic flank-sequencing of plasposon insertion sites for rapid identification of functional genes.</title>
        <authorList>
            <person name="Leveau J.H."/>
            <person name="Gerards S."/>
            <person name="Fritsche K."/>
            <person name="Zondag G."/>
            <person name="van Veen J.A."/>
        </authorList>
    </citation>
    <scope>NUCLEOTIDE SEQUENCE [LARGE SCALE GENOMIC DNA]</scope>
    <source>
        <strain evidence="1 2">Ter331</strain>
    </source>
</reference>
<dbReference type="Proteomes" id="UP000008392">
    <property type="component" value="Chromosome"/>
</dbReference>
<dbReference type="InterPro" id="IPR014057">
    <property type="entry name" value="HI1420"/>
</dbReference>
<reference evidence="1 2" key="5">
    <citation type="journal article" date="2011" name="ISME J.">
        <title>Dual transcriptional profiling of a bacterial/fungal confrontation: Collimonas fungivorans versus Aspergillus niger.</title>
        <authorList>
            <person name="Mela F."/>
            <person name="Fritsche K."/>
            <person name="de Boer W."/>
            <person name="van Veen J.A."/>
            <person name="de Graaff L.H."/>
            <person name="van den Berg M."/>
            <person name="Leveau J.H."/>
        </authorList>
    </citation>
    <scope>NUCLEOTIDE SEQUENCE [LARGE SCALE GENOMIC DNA]</scope>
    <source>
        <strain evidence="1 2">Ter331</strain>
    </source>
</reference>
<reference evidence="1 2" key="4">
    <citation type="journal article" date="2010" name="Environ. Microbiol.">
        <title>The bacterial genus Collimonas: mycophagy, weathering and other adaptive solutions to life in oligotrophic soil environments.</title>
        <authorList>
            <person name="Leveau J.H."/>
            <person name="Uroz S."/>
            <person name="de Boer W."/>
        </authorList>
    </citation>
    <scope>NUCLEOTIDE SEQUENCE [LARGE SCALE GENOMIC DNA]</scope>
    <source>
        <strain evidence="1 2">Ter331</strain>
    </source>
</reference>
<reference evidence="1 2" key="1">
    <citation type="journal article" date="2004" name="Environ. Microbiol.">
        <title>Phylogeny-function analysis of (meta)genomic libraries: screening for expression of ribosomal RNA genes by large-insert library fluorescent in situ hybridization (LIL-FISH).</title>
        <authorList>
            <person name="Leveau J.H."/>
            <person name="Gerards S."/>
            <person name="de Boer W."/>
            <person name="van Veen J.A."/>
        </authorList>
    </citation>
    <scope>NUCLEOTIDE SEQUENCE [LARGE SCALE GENOMIC DNA]</scope>
    <source>
        <strain evidence="1 2">Ter331</strain>
    </source>
</reference>
<protein>
    <recommendedName>
        <fullName evidence="3">Addiction module antidote protein</fullName>
    </recommendedName>
</protein>
<dbReference type="AlphaFoldDB" id="G0AB57"/>
<evidence type="ECO:0000313" key="1">
    <source>
        <dbReference type="EMBL" id="AEK61182.1"/>
    </source>
</evidence>
<reference evidence="1 2" key="3">
    <citation type="journal article" date="2008" name="FEMS Microbiol. Ecol.">
        <title>Identification and characterization of genes underlying chitinolysis in Collimonas fungivorans Ter331.</title>
        <authorList>
            <person name="Fritsche K."/>
            <person name="de Boer W."/>
            <person name="Gerards S."/>
            <person name="van den Berg M."/>
            <person name="van Veen J.A."/>
            <person name="Leveau J.H."/>
        </authorList>
    </citation>
    <scope>NUCLEOTIDE SEQUENCE [LARGE SCALE GENOMIC DNA]</scope>
    <source>
        <strain evidence="1 2">Ter331</strain>
    </source>
</reference>
<evidence type="ECO:0008006" key="3">
    <source>
        <dbReference type="Google" id="ProtNLM"/>
    </source>
</evidence>
<organism evidence="1 2">
    <name type="scientific">Collimonas fungivorans (strain Ter331)</name>
    <dbReference type="NCBI Taxonomy" id="1005048"/>
    <lineage>
        <taxon>Bacteria</taxon>
        <taxon>Pseudomonadati</taxon>
        <taxon>Pseudomonadota</taxon>
        <taxon>Betaproteobacteria</taxon>
        <taxon>Burkholderiales</taxon>
        <taxon>Oxalobacteraceae</taxon>
        <taxon>Collimonas</taxon>
    </lineage>
</organism>